<organism evidence="3 4">
    <name type="scientific">Arthrobacter bambusae</name>
    <dbReference type="NCBI Taxonomy" id="1338426"/>
    <lineage>
        <taxon>Bacteria</taxon>
        <taxon>Bacillati</taxon>
        <taxon>Actinomycetota</taxon>
        <taxon>Actinomycetes</taxon>
        <taxon>Micrococcales</taxon>
        <taxon>Micrococcaceae</taxon>
        <taxon>Arthrobacter</taxon>
    </lineage>
</organism>
<keyword evidence="4" id="KW-1185">Reference proteome</keyword>
<proteinExistence type="predicted"/>
<keyword evidence="2" id="KW-1133">Transmembrane helix</keyword>
<evidence type="ECO:0000256" key="1">
    <source>
        <dbReference type="SAM" id="MobiDB-lite"/>
    </source>
</evidence>
<dbReference type="Proteomes" id="UP001549307">
    <property type="component" value="Unassembled WGS sequence"/>
</dbReference>
<dbReference type="RefSeq" id="WP_354231567.1">
    <property type="nucleotide sequence ID" value="NZ_JBEPSN010000009.1"/>
</dbReference>
<feature type="region of interest" description="Disordered" evidence="1">
    <location>
        <begin position="1"/>
        <end position="62"/>
    </location>
</feature>
<accession>A0ABV2PA23</accession>
<feature type="transmembrane region" description="Helical" evidence="2">
    <location>
        <begin position="67"/>
        <end position="86"/>
    </location>
</feature>
<comment type="caution">
    <text evidence="3">The sequence shown here is derived from an EMBL/GenBank/DDBJ whole genome shotgun (WGS) entry which is preliminary data.</text>
</comment>
<gene>
    <name evidence="3" type="ORF">ABIE37_003426</name>
</gene>
<name>A0ABV2PA23_9MICC</name>
<dbReference type="GeneID" id="92754354"/>
<evidence type="ECO:0000313" key="4">
    <source>
        <dbReference type="Proteomes" id="UP001549307"/>
    </source>
</evidence>
<evidence type="ECO:0000313" key="3">
    <source>
        <dbReference type="EMBL" id="MET4541628.1"/>
    </source>
</evidence>
<reference evidence="3 4" key="1">
    <citation type="submission" date="2024-06" db="EMBL/GenBank/DDBJ databases">
        <title>Sorghum-associated microbial communities from plants grown in Nebraska, USA.</title>
        <authorList>
            <person name="Schachtman D."/>
        </authorList>
    </citation>
    <scope>NUCLEOTIDE SEQUENCE [LARGE SCALE GENOMIC DNA]</scope>
    <source>
        <strain evidence="3 4">3552</strain>
    </source>
</reference>
<dbReference type="EMBL" id="JBEPSN010000009">
    <property type="protein sequence ID" value="MET4541628.1"/>
    <property type="molecule type" value="Genomic_DNA"/>
</dbReference>
<sequence>MKNSRNIDTLLRSMDATRQGAVPNQGRSQNDLEQILRSRPSSADGGIGPVEDKTSTPRPSRRRRRTFALGAAAFAATVGFLVVPALSGGDPAFATWTAAPGALIGAERDSAVSDCLRSSKGTGDGMFAGDVDAAEVAIAERRGAWTTVVLSGAGGFEATCTTDSTAPWFKKGSFGSVGKPGDGQPLSSREVRATQLGTGVIADNPLSMASGQVGADVAAIAYTAAAGERITATVSKGQFAFWFPGTELTNSSDQPVAIEVTYTDNTTEIRYLSL</sequence>
<protein>
    <submittedName>
        <fullName evidence="3">Uncharacterized protein</fullName>
    </submittedName>
</protein>
<keyword evidence="2" id="KW-0812">Transmembrane</keyword>
<evidence type="ECO:0000256" key="2">
    <source>
        <dbReference type="SAM" id="Phobius"/>
    </source>
</evidence>
<keyword evidence="2" id="KW-0472">Membrane</keyword>